<reference evidence="2" key="1">
    <citation type="journal article" date="2017" name="Nat. Commun.">
        <title>The asparagus genome sheds light on the origin and evolution of a young Y chromosome.</title>
        <authorList>
            <person name="Harkess A."/>
            <person name="Zhou J."/>
            <person name="Xu C."/>
            <person name="Bowers J.E."/>
            <person name="Van der Hulst R."/>
            <person name="Ayyampalayam S."/>
            <person name="Mercati F."/>
            <person name="Riccardi P."/>
            <person name="McKain M.R."/>
            <person name="Kakrana A."/>
            <person name="Tang H."/>
            <person name="Ray J."/>
            <person name="Groenendijk J."/>
            <person name="Arikit S."/>
            <person name="Mathioni S.M."/>
            <person name="Nakano M."/>
            <person name="Shan H."/>
            <person name="Telgmann-Rauber A."/>
            <person name="Kanno A."/>
            <person name="Yue Z."/>
            <person name="Chen H."/>
            <person name="Li W."/>
            <person name="Chen Y."/>
            <person name="Xu X."/>
            <person name="Zhang Y."/>
            <person name="Luo S."/>
            <person name="Chen H."/>
            <person name="Gao J."/>
            <person name="Mao Z."/>
            <person name="Pires J.C."/>
            <person name="Luo M."/>
            <person name="Kudrna D."/>
            <person name="Wing R.A."/>
            <person name="Meyers B.C."/>
            <person name="Yi K."/>
            <person name="Kong H."/>
            <person name="Lavrijsen P."/>
            <person name="Sunseri F."/>
            <person name="Falavigna A."/>
            <person name="Ye Y."/>
            <person name="Leebens-Mack J.H."/>
            <person name="Chen G."/>
        </authorList>
    </citation>
    <scope>NUCLEOTIDE SEQUENCE [LARGE SCALE GENOMIC DNA]</scope>
    <source>
        <strain evidence="2">cv. DH0086</strain>
    </source>
</reference>
<dbReference type="Gramene" id="ONK64773">
    <property type="protein sequence ID" value="ONK64773"/>
    <property type="gene ID" value="A4U43_C07F29760"/>
</dbReference>
<protein>
    <submittedName>
        <fullName evidence="1">Uncharacterized protein</fullName>
    </submittedName>
</protein>
<evidence type="ECO:0000313" key="2">
    <source>
        <dbReference type="Proteomes" id="UP000243459"/>
    </source>
</evidence>
<organism evidence="1 2">
    <name type="scientific">Asparagus officinalis</name>
    <name type="common">Garden asparagus</name>
    <dbReference type="NCBI Taxonomy" id="4686"/>
    <lineage>
        <taxon>Eukaryota</taxon>
        <taxon>Viridiplantae</taxon>
        <taxon>Streptophyta</taxon>
        <taxon>Embryophyta</taxon>
        <taxon>Tracheophyta</taxon>
        <taxon>Spermatophyta</taxon>
        <taxon>Magnoliopsida</taxon>
        <taxon>Liliopsida</taxon>
        <taxon>Asparagales</taxon>
        <taxon>Asparagaceae</taxon>
        <taxon>Asparagoideae</taxon>
        <taxon>Asparagus</taxon>
    </lineage>
</organism>
<name>A0A5P1EG87_ASPOF</name>
<keyword evidence="2" id="KW-1185">Reference proteome</keyword>
<dbReference type="EMBL" id="CM007387">
    <property type="protein sequence ID" value="ONK64773.1"/>
    <property type="molecule type" value="Genomic_DNA"/>
</dbReference>
<evidence type="ECO:0000313" key="1">
    <source>
        <dbReference type="EMBL" id="ONK64773.1"/>
    </source>
</evidence>
<dbReference type="Proteomes" id="UP000243459">
    <property type="component" value="Chromosome 7"/>
</dbReference>
<gene>
    <name evidence="1" type="ORF">A4U43_C07F29760</name>
</gene>
<proteinExistence type="predicted"/>
<accession>A0A5P1EG87</accession>
<sequence>MNPYKFSSVYLAASVITSICFSKRYSNWYPHGLAIPVSPSPMKETMGKKILNKVCRLLCIQAGVISSQSFKNKTGTSKLMSVSRKILETLRKTGRGIPL</sequence>
<dbReference type="AlphaFoldDB" id="A0A5P1EG87"/>